<dbReference type="SUPFAM" id="SSF50249">
    <property type="entry name" value="Nucleic acid-binding proteins"/>
    <property type="match status" value="1"/>
</dbReference>
<feature type="domain" description="CSD" evidence="2">
    <location>
        <begin position="43"/>
        <end position="105"/>
    </location>
</feature>
<comment type="caution">
    <text evidence="3">The sequence shown here is derived from an EMBL/GenBank/DDBJ whole genome shotgun (WGS) entry which is preliminary data.</text>
</comment>
<dbReference type="EMBL" id="VXRG01000185">
    <property type="protein sequence ID" value="MXY96066.1"/>
    <property type="molecule type" value="Genomic_DNA"/>
</dbReference>
<name>A0A6B0YYC2_9CHLR</name>
<dbReference type="Gene3D" id="2.40.50.140">
    <property type="entry name" value="Nucleic acid-binding proteins"/>
    <property type="match status" value="1"/>
</dbReference>
<evidence type="ECO:0000313" key="3">
    <source>
        <dbReference type="EMBL" id="MXY96066.1"/>
    </source>
</evidence>
<comment type="subcellular location">
    <subcellularLocation>
        <location evidence="1">Cytoplasm</location>
    </subcellularLocation>
</comment>
<evidence type="ECO:0000256" key="1">
    <source>
        <dbReference type="RuleBase" id="RU000408"/>
    </source>
</evidence>
<protein>
    <submittedName>
        <fullName evidence="3">Cold shock domain-containing protein</fullName>
    </submittedName>
</protein>
<dbReference type="GO" id="GO:0003676">
    <property type="term" value="F:nucleic acid binding"/>
    <property type="evidence" value="ECO:0007669"/>
    <property type="project" value="InterPro"/>
</dbReference>
<dbReference type="GO" id="GO:0005737">
    <property type="term" value="C:cytoplasm"/>
    <property type="evidence" value="ECO:0007669"/>
    <property type="project" value="UniProtKB-SubCell"/>
</dbReference>
<dbReference type="PROSITE" id="PS00352">
    <property type="entry name" value="CSD_1"/>
    <property type="match status" value="1"/>
</dbReference>
<dbReference type="PROSITE" id="PS51857">
    <property type="entry name" value="CSD_2"/>
    <property type="match status" value="1"/>
</dbReference>
<dbReference type="SMART" id="SM00357">
    <property type="entry name" value="CSP"/>
    <property type="match status" value="1"/>
</dbReference>
<reference evidence="3" key="1">
    <citation type="submission" date="2019-09" db="EMBL/GenBank/DDBJ databases">
        <title>Characterisation of the sponge microbiome using genome-centric metagenomics.</title>
        <authorList>
            <person name="Engelberts J.P."/>
            <person name="Robbins S.J."/>
            <person name="De Goeij J.M."/>
            <person name="Aranda M."/>
            <person name="Bell S.C."/>
            <person name="Webster N.S."/>
        </authorList>
    </citation>
    <scope>NUCLEOTIDE SEQUENCE</scope>
    <source>
        <strain evidence="3">SB0664_bin_27</strain>
    </source>
</reference>
<organism evidence="3">
    <name type="scientific">Caldilineaceae bacterium SB0664_bin_27</name>
    <dbReference type="NCBI Taxonomy" id="2605260"/>
    <lineage>
        <taxon>Bacteria</taxon>
        <taxon>Bacillati</taxon>
        <taxon>Chloroflexota</taxon>
        <taxon>Caldilineae</taxon>
        <taxon>Caldilineales</taxon>
        <taxon>Caldilineaceae</taxon>
    </lineage>
</organism>
<dbReference type="PRINTS" id="PR00050">
    <property type="entry name" value="COLDSHOCK"/>
</dbReference>
<dbReference type="InterPro" id="IPR011129">
    <property type="entry name" value="CSD"/>
</dbReference>
<accession>A0A6B0YYC2</accession>
<dbReference type="InterPro" id="IPR019844">
    <property type="entry name" value="CSD_CS"/>
</dbReference>
<gene>
    <name evidence="3" type="ORF">F4Y42_21710</name>
</gene>
<dbReference type="InterPro" id="IPR012340">
    <property type="entry name" value="NA-bd_OB-fold"/>
</dbReference>
<proteinExistence type="predicted"/>
<dbReference type="InterPro" id="IPR002059">
    <property type="entry name" value="CSP_DNA-bd"/>
</dbReference>
<sequence>MVVCERCGVTFLWTLEDRRKEPRGRKPPTSCFGCSFLLPPSKRERGLVKWYSPGKRYGFISRFSGADLFMHRSRFDGVGRLRTGDLVEFEVEETEKGAAAVGVRLLSRLLKDGSREHILEG</sequence>
<dbReference type="AlphaFoldDB" id="A0A6B0YYC2"/>
<dbReference type="Pfam" id="PF00313">
    <property type="entry name" value="CSD"/>
    <property type="match status" value="1"/>
</dbReference>
<dbReference type="CDD" id="cd04458">
    <property type="entry name" value="CSP_CDS"/>
    <property type="match status" value="1"/>
</dbReference>
<evidence type="ECO:0000259" key="2">
    <source>
        <dbReference type="PROSITE" id="PS51857"/>
    </source>
</evidence>